<accession>A0A6P7IWW7</accession>
<feature type="transmembrane region" description="Helical" evidence="20">
    <location>
        <begin position="1253"/>
        <end position="1277"/>
    </location>
</feature>
<dbReference type="FunFam" id="1.20.120.350:FF:000003">
    <property type="entry name" value="Voltage-dependent sodium channel"/>
    <property type="match status" value="1"/>
</dbReference>
<organism evidence="24 25">
    <name type="scientific">Parambassis ranga</name>
    <name type="common">Indian glassy fish</name>
    <dbReference type="NCBI Taxonomy" id="210632"/>
    <lineage>
        <taxon>Eukaryota</taxon>
        <taxon>Metazoa</taxon>
        <taxon>Chordata</taxon>
        <taxon>Craniata</taxon>
        <taxon>Vertebrata</taxon>
        <taxon>Euteleostomi</taxon>
        <taxon>Actinopterygii</taxon>
        <taxon>Neopterygii</taxon>
        <taxon>Teleostei</taxon>
        <taxon>Neoteleostei</taxon>
        <taxon>Acanthomorphata</taxon>
        <taxon>Ovalentaria</taxon>
        <taxon>Ambassidae</taxon>
        <taxon>Parambassis</taxon>
    </lineage>
</organism>
<dbReference type="InterPro" id="IPR027359">
    <property type="entry name" value="Volt_channel_dom_sf"/>
</dbReference>
<dbReference type="InterPro" id="IPR044564">
    <property type="entry name" value="Na_chnl_inactivation_gate"/>
</dbReference>
<keyword evidence="24" id="KW-1185">Reference proteome</keyword>
<dbReference type="InterPro" id="IPR018247">
    <property type="entry name" value="EF_Hand_1_Ca_BS"/>
</dbReference>
<keyword evidence="8 20" id="KW-1133">Transmembrane helix</keyword>
<dbReference type="FunCoup" id="A0A6P7IWW7">
    <property type="interactions" value="82"/>
</dbReference>
<dbReference type="PANTHER" id="PTHR10037">
    <property type="entry name" value="VOLTAGE-GATED CATION CHANNEL CALCIUM AND SODIUM"/>
    <property type="match status" value="1"/>
</dbReference>
<feature type="transmembrane region" description="Helical" evidence="20">
    <location>
        <begin position="277"/>
        <end position="298"/>
    </location>
</feature>
<evidence type="ECO:0000256" key="2">
    <source>
        <dbReference type="ARBA" id="ARBA00022448"/>
    </source>
</evidence>
<evidence type="ECO:0000256" key="14">
    <source>
        <dbReference type="ARBA" id="ARBA00023201"/>
    </source>
</evidence>
<feature type="region of interest" description="Disordered" evidence="22">
    <location>
        <begin position="914"/>
        <end position="969"/>
    </location>
</feature>
<keyword evidence="5 20" id="KW-0812">Transmembrane</keyword>
<feature type="transmembrane region" description="Helical" evidence="20">
    <location>
        <begin position="1051"/>
        <end position="1069"/>
    </location>
</feature>
<feature type="transmembrane region" description="Helical" evidence="20">
    <location>
        <begin position="1336"/>
        <end position="1354"/>
    </location>
</feature>
<name>A0A6P7IWW7_9TELE</name>
<dbReference type="InterPro" id="IPR058542">
    <property type="entry name" value="IQ_SCN5A_C"/>
</dbReference>
<evidence type="ECO:0000256" key="18">
    <source>
        <dbReference type="ARBA" id="ARBA00055248"/>
    </source>
</evidence>
<dbReference type="FunFam" id="1.10.287.70:FF:000049">
    <property type="entry name" value="Voltage-dependent sodium channel 2"/>
    <property type="match status" value="1"/>
</dbReference>
<feature type="transmembrane region" description="Helical" evidence="20">
    <location>
        <begin position="689"/>
        <end position="717"/>
    </location>
</feature>
<dbReference type="Gene3D" id="1.10.238.10">
    <property type="entry name" value="EF-hand"/>
    <property type="match status" value="1"/>
</dbReference>
<dbReference type="InterPro" id="IPR010526">
    <property type="entry name" value="Na_trans_assoc_dom"/>
</dbReference>
<feature type="compositionally biased region" description="Polar residues" evidence="22">
    <location>
        <begin position="513"/>
        <end position="524"/>
    </location>
</feature>
<dbReference type="PROSITE" id="PS50096">
    <property type="entry name" value="IQ"/>
    <property type="match status" value="1"/>
</dbReference>
<feature type="transmembrane region" description="Helical" evidence="20">
    <location>
        <begin position="1012"/>
        <end position="1030"/>
    </location>
</feature>
<dbReference type="Gene3D" id="1.10.287.70">
    <property type="match status" value="4"/>
</dbReference>
<feature type="transmembrane region" description="Helical" evidence="20">
    <location>
        <begin position="609"/>
        <end position="627"/>
    </location>
</feature>
<dbReference type="CDD" id="cd13433">
    <property type="entry name" value="Na_channel_gate"/>
    <property type="match status" value="1"/>
</dbReference>
<dbReference type="GO" id="GO:0001518">
    <property type="term" value="C:voltage-gated sodium channel complex"/>
    <property type="evidence" value="ECO:0007669"/>
    <property type="project" value="UniProtKB-UniRule"/>
</dbReference>
<dbReference type="GeneID" id="114439501"/>
<comment type="subunit">
    <text evidence="19">Voltage-gated sodium (Nav) channels consist of an ion-conducting alpha subunit which is functional on its own associated with regulatory beta subunits.</text>
</comment>
<feature type="transmembrane region" description="Helical" evidence="20">
    <location>
        <begin position="446"/>
        <end position="473"/>
    </location>
</feature>
<dbReference type="InterPro" id="IPR043203">
    <property type="entry name" value="VGCC_Ca_Na"/>
</dbReference>
<evidence type="ECO:0000259" key="23">
    <source>
        <dbReference type="PROSITE" id="PS50222"/>
    </source>
</evidence>
<dbReference type="FunFam" id="1.20.5.1190:FF:000001">
    <property type="entry name" value="Sodium channel protein"/>
    <property type="match status" value="1"/>
</dbReference>
<keyword evidence="10 20" id="KW-0406">Ion transport</keyword>
<feature type="coiled-coil region" evidence="21">
    <location>
        <begin position="470"/>
        <end position="504"/>
    </location>
</feature>
<dbReference type="Pfam" id="PF00520">
    <property type="entry name" value="Ion_trans"/>
    <property type="match status" value="4"/>
</dbReference>
<evidence type="ECO:0000256" key="12">
    <source>
        <dbReference type="ARBA" id="ARBA00023157"/>
    </source>
</evidence>
<dbReference type="PRINTS" id="PR00170">
    <property type="entry name" value="NACHANNEL"/>
</dbReference>
<evidence type="ECO:0000256" key="16">
    <source>
        <dbReference type="ARBA" id="ARBA00036239"/>
    </source>
</evidence>
<keyword evidence="21" id="KW-0175">Coiled coil</keyword>
<evidence type="ECO:0000256" key="7">
    <source>
        <dbReference type="ARBA" id="ARBA00022882"/>
    </source>
</evidence>
<evidence type="ECO:0000256" key="5">
    <source>
        <dbReference type="ARBA" id="ARBA00022692"/>
    </source>
</evidence>
<feature type="transmembrane region" description="Helical" evidence="20">
    <location>
        <begin position="178"/>
        <end position="201"/>
    </location>
</feature>
<dbReference type="GO" id="GO:0005248">
    <property type="term" value="F:voltage-gated sodium channel activity"/>
    <property type="evidence" value="ECO:0007669"/>
    <property type="project" value="InterPro"/>
</dbReference>
<dbReference type="FunFam" id="1.10.287.70:FF:000001">
    <property type="entry name" value="Sodium channel protein"/>
    <property type="match status" value="1"/>
</dbReference>
<feature type="compositionally biased region" description="Basic and acidic residues" evidence="22">
    <location>
        <begin position="525"/>
        <end position="535"/>
    </location>
</feature>
<evidence type="ECO:0000256" key="4">
    <source>
        <dbReference type="ARBA" id="ARBA00022475"/>
    </source>
</evidence>
<keyword evidence="2 20" id="KW-0813">Transport</keyword>
<keyword evidence="11 20" id="KW-0472">Membrane</keyword>
<comment type="catalytic activity">
    <reaction evidence="16">
        <text>Na(+)(in) = Na(+)(out)</text>
        <dbReference type="Rhea" id="RHEA:34963"/>
        <dbReference type="ChEBI" id="CHEBI:29101"/>
    </reaction>
</comment>
<dbReference type="Pfam" id="PF06512">
    <property type="entry name" value="Na_trans_assoc"/>
    <property type="match status" value="1"/>
</dbReference>
<feature type="transmembrane region" description="Helical" evidence="20">
    <location>
        <begin position="579"/>
        <end position="597"/>
    </location>
</feature>
<keyword evidence="14 20" id="KW-0739">Sodium transport</keyword>
<evidence type="ECO:0000256" key="6">
    <source>
        <dbReference type="ARBA" id="ARBA00022737"/>
    </source>
</evidence>
<dbReference type="InterPro" id="IPR005821">
    <property type="entry name" value="Ion_trans_dom"/>
</dbReference>
<comment type="subcellular location">
    <subcellularLocation>
        <location evidence="1 20">Cell membrane</location>
        <topology evidence="1 20">Multi-pass membrane protein</topology>
    </subcellularLocation>
</comment>
<dbReference type="PROSITE" id="PS50222">
    <property type="entry name" value="EF_HAND_2"/>
    <property type="match status" value="1"/>
</dbReference>
<evidence type="ECO:0000313" key="25">
    <source>
        <dbReference type="RefSeq" id="XP_028267269.1"/>
    </source>
</evidence>
<keyword evidence="3 20" id="KW-0894">Sodium channel</keyword>
<dbReference type="FunFam" id="1.20.120.350:FF:000002">
    <property type="entry name" value="Sodium channel protein"/>
    <property type="match status" value="1"/>
</dbReference>
<feature type="transmembrane region" description="Helical" evidence="20">
    <location>
        <begin position="304"/>
        <end position="324"/>
    </location>
</feature>
<feature type="compositionally biased region" description="Polar residues" evidence="22">
    <location>
        <begin position="942"/>
        <end position="951"/>
    </location>
</feature>
<dbReference type="GO" id="GO:0019228">
    <property type="term" value="P:neuronal action potential"/>
    <property type="evidence" value="ECO:0007669"/>
    <property type="project" value="TreeGrafter"/>
</dbReference>
<gene>
    <name evidence="25" type="primary">scn4ab</name>
</gene>
<reference evidence="25" key="1">
    <citation type="submission" date="2025-08" db="UniProtKB">
        <authorList>
            <consortium name="RefSeq"/>
        </authorList>
    </citation>
    <scope>IDENTIFICATION</scope>
</reference>
<feature type="transmembrane region" description="Helical" evidence="20">
    <location>
        <begin position="246"/>
        <end position="265"/>
    </location>
</feature>
<dbReference type="InterPro" id="IPR002048">
    <property type="entry name" value="EF_hand_dom"/>
</dbReference>
<feature type="transmembrane region" description="Helical" evidence="20">
    <location>
        <begin position="1400"/>
        <end position="1419"/>
    </location>
</feature>
<dbReference type="Pfam" id="PF24609">
    <property type="entry name" value="IQ_SCN5A_C"/>
    <property type="match status" value="1"/>
</dbReference>
<keyword evidence="6" id="KW-0677">Repeat</keyword>
<feature type="compositionally biased region" description="Acidic residues" evidence="22">
    <location>
        <begin position="914"/>
        <end position="934"/>
    </location>
</feature>
<feature type="transmembrane region" description="Helical" evidence="20">
    <location>
        <begin position="1463"/>
        <end position="1488"/>
    </location>
</feature>
<comment type="function">
    <text evidence="20">Mediates the voltage-dependent sodium ion permeability of excitable membranes. Assuming opened or closed conformations in response to the voltage difference across the membrane, the protein forms a sodium-selective channel through which Na(+) ions may pass in accordance with their electrochemical gradient.</text>
</comment>
<keyword evidence="15 20" id="KW-0407">Ion channel</keyword>
<dbReference type="SUPFAM" id="SSF81324">
    <property type="entry name" value="Voltage-gated potassium channels"/>
    <property type="match status" value="4"/>
</dbReference>
<dbReference type="OrthoDB" id="2984333at2759"/>
<dbReference type="FunFam" id="1.10.238.10:FF:000002">
    <property type="entry name" value="Sodium channel protein"/>
    <property type="match status" value="1"/>
</dbReference>
<evidence type="ECO:0000256" key="20">
    <source>
        <dbReference type="RuleBase" id="RU361132"/>
    </source>
</evidence>
<evidence type="ECO:0000256" key="22">
    <source>
        <dbReference type="SAM" id="MobiDB-lite"/>
    </source>
</evidence>
<evidence type="ECO:0000256" key="21">
    <source>
        <dbReference type="SAM" id="Coils"/>
    </source>
</evidence>
<dbReference type="PROSITE" id="PS00018">
    <property type="entry name" value="EF_HAND_1"/>
    <property type="match status" value="1"/>
</dbReference>
<dbReference type="FunFam" id="1.20.120.350:FF:000005">
    <property type="entry name" value="Sodium channel protein"/>
    <property type="match status" value="1"/>
</dbReference>
<keyword evidence="7 20" id="KW-0851">Voltage-gated channel</keyword>
<feature type="transmembrane region" description="Helical" evidence="20">
    <location>
        <begin position="1556"/>
        <end position="1579"/>
    </location>
</feature>
<feature type="transmembrane region" description="Helical" evidence="20">
    <location>
        <begin position="776"/>
        <end position="802"/>
    </location>
</feature>
<feature type="transmembrane region" description="Helical" evidence="20">
    <location>
        <begin position="1128"/>
        <end position="1154"/>
    </location>
</feature>
<evidence type="ECO:0000256" key="1">
    <source>
        <dbReference type="ARBA" id="ARBA00004651"/>
    </source>
</evidence>
<dbReference type="PANTHER" id="PTHR10037:SF223">
    <property type="entry name" value="SODIUM CHANNEL PROTEIN TYPE 4 SUBUNIT ALPHA"/>
    <property type="match status" value="1"/>
</dbReference>
<evidence type="ECO:0000256" key="19">
    <source>
        <dbReference type="ARBA" id="ARBA00064899"/>
    </source>
</evidence>
<dbReference type="Gene3D" id="1.20.120.350">
    <property type="entry name" value="Voltage-gated potassium channels. Chain C"/>
    <property type="match status" value="4"/>
</dbReference>
<evidence type="ECO:0000256" key="8">
    <source>
        <dbReference type="ARBA" id="ARBA00022989"/>
    </source>
</evidence>
<comment type="caution">
    <text evidence="20">Lacks conserved residue(s) required for the propagation of feature annotation.</text>
</comment>
<feature type="domain" description="EF-hand" evidence="23">
    <location>
        <begin position="1596"/>
        <end position="1631"/>
    </location>
</feature>
<evidence type="ECO:0000256" key="17">
    <source>
        <dbReference type="ARBA" id="ARBA00038083"/>
    </source>
</evidence>
<evidence type="ECO:0000256" key="15">
    <source>
        <dbReference type="ARBA" id="ARBA00023303"/>
    </source>
</evidence>
<feature type="coiled-coil region" evidence="21">
    <location>
        <begin position="73"/>
        <end position="101"/>
    </location>
</feature>
<feature type="transmembrane region" description="Helical" evidence="20">
    <location>
        <begin position="647"/>
        <end position="668"/>
    </location>
</feature>
<comment type="function">
    <text evidence="18">Pore-forming subunit of a voltage-gated sodium (Nav) channel that directly mediates the depolarizing phase of action potentials in excitable membranes. Navs, also called VGSCs (voltage-gated sodium channels) or VDSCs (voltage-dependent sodium channels), operate by switching between closed and open conformations depending on the voltage difference across the membrane. In the open conformation they allow Na(+) ions to selectively pass through the pore, along their electrochemical gradient. The influx of Na+ ions provokes membrane depolarization, initiating the propagation of electrical signals throughout cells and tissues.</text>
</comment>
<dbReference type="GO" id="GO:0086010">
    <property type="term" value="P:membrane depolarization during action potential"/>
    <property type="evidence" value="ECO:0007669"/>
    <property type="project" value="TreeGrafter"/>
</dbReference>
<dbReference type="GO" id="GO:0005509">
    <property type="term" value="F:calcium ion binding"/>
    <property type="evidence" value="ECO:0007669"/>
    <property type="project" value="InterPro"/>
</dbReference>
<dbReference type="RefSeq" id="XP_028267269.1">
    <property type="nucleotide sequence ID" value="XM_028411468.1"/>
</dbReference>
<comment type="similarity">
    <text evidence="17">Belongs to the sodium channel (TC 1.A.1.10) family. Nav1.4/SCN4A subfamily.</text>
</comment>
<dbReference type="Gene3D" id="1.20.5.1190">
    <property type="entry name" value="iswi atpase"/>
    <property type="match status" value="1"/>
</dbReference>
<dbReference type="CTD" id="564977"/>
<evidence type="ECO:0000256" key="9">
    <source>
        <dbReference type="ARBA" id="ARBA00023053"/>
    </source>
</evidence>
<dbReference type="InParanoid" id="A0A6P7IWW7"/>
<feature type="transmembrane region" description="Helical" evidence="20">
    <location>
        <begin position="1366"/>
        <end position="1388"/>
    </location>
</feature>
<evidence type="ECO:0000256" key="3">
    <source>
        <dbReference type="ARBA" id="ARBA00022461"/>
    </source>
</evidence>
<evidence type="ECO:0000256" key="10">
    <source>
        <dbReference type="ARBA" id="ARBA00023065"/>
    </source>
</evidence>
<keyword evidence="13" id="KW-0325">Glycoprotein</keyword>
<dbReference type="FunFam" id="1.20.120.350:FF:000004">
    <property type="entry name" value="Sodium channel protein"/>
    <property type="match status" value="1"/>
</dbReference>
<dbReference type="Proteomes" id="UP000515145">
    <property type="component" value="Chromosome 8"/>
</dbReference>
<proteinExistence type="inferred from homology"/>
<keyword evidence="9 20" id="KW-0915">Sodium</keyword>
<keyword evidence="4" id="KW-1003">Cell membrane</keyword>
<evidence type="ECO:0000256" key="11">
    <source>
        <dbReference type="ARBA" id="ARBA00023136"/>
    </source>
</evidence>
<sequence>MMRRKKTFFELWKNKRGSGALLKRVNRLRLLPSQLRQLLGDEGTRAALHDAKMAPPLPPVGTEIFRRLTLASLDEIQRRYEAEEKEQQKRKEKNIEIAEENLPKPASDLEAGKPLPFIYGDPPPQLLNTPLEELDPFYQSKKTYIVLGKGNIIYRFNADPACYLLGPLNLLRIFSIRILIHSLFSLFIMVTILTNCVFMTMSDPPAWNKIVEYVFTGIYTFEATVKVLSRGFCVGDFTFLRDPWNWLDFMVISMAYLTEFVDLGNISALRTFRVLRALKTITVIPGLKTIVGALIQSVKKLGDVMILTVFCLSVFALIGLQLFMGNLRQKCVLMPPVVNHTSDTIFDNGTNTHDNSSDFDYYEYINNEENYYFIPGHADALLCGNSSDAGVCPNGYICLKAGRNPNYGYTSYDSFGWAFLALFRLMTQDFWENLFQLTLRAAGKTYMIFFVVVIFLGSFYLINLILAVVAMAYAEQNDATIAEAKQKEEEYAQILEALKIREEEQAACRAEKQASTSQNSSADLNSHEQEHATKEDFEDEQRPCPPCWYAFADIFLKWNCCGCWLWLKKWLYIIVMDPFVDLGITICIVLNTVFMAMEHYPMTEQFEELLSIGNLVFTGIFTAEMVLKLLAMDPYYYFQVGWNIFDSIIVTMSLVELGLANVEGLSVLRSFRLMRVFKLAKSWPTLNMLIKIIGNSVGALGNLTLVLAIIVFIFAVVGMQLFGKNYNECVCRIAEDCELPRWHMHDFFHAFLIIFRVLCGEWIETMWDCMEVSGQAMCLIVFMMVLVIGNLVVLNLFLALLLSSFSGDNLAAPEEEGENNLQIAINRINRAVTWTKTCILKQIPSLLGKKTQVNQDDTVVNNEEDSKNTKEALALTYVTSEETASQAPSSNQCNITSHYHSIATLKVPIAEAESDFETAENEDEDEEEEDDEEEKEMHSQGDESSFCSTVQKCPEPQEEEDEDDEDTNTPVDCYTDKCYRRCPILDIDTSQGRGKIWHNLRRTCYAIVEHNYFESFIIFMILLSSGALAFEDIYMEQRRVIKIILEYADQVFTYVFVVEMVLKWVAYGFKTYFTNAWCWLDFLIVDVSLVSLTANILGYSELGAIKSLRTLRALRPLRALSRFEGMRVVVNALVGAIPSIFNVLLVCLIFWLIFSIMGVNLFAGKFYYCFNETSGEYFLPEDVNNKTECFALIEANFTEVRWKNLKITFDNVGMGYLSLLQVATFKGWMDIMYGAVDSREVESQPSYEANLYMYLYFVCFIIFGSFFTLNLFIGVIIDNFNQQKAKLGGTDIFMTEEQKKYYNAMKKLGSKKPQKPVPRPENKFQGLVFDLVTKQFFDIFIMVLICLNMVTMMVETDEQSLEKETILYWVNLVFIVVFTTECSLKIIALRQHYFAVGWNIFDFVVVILSIVGLLLADIIEKYFVSPTLFRVIRLARIGRILRLIRGAKGIRTLLFALMMSLPALFNIGLLLFLIMFIFSIFGMSNFAYVKKEGMIDDMFNFENFGNSMICLFMITTSAGWDGLLVPIMNTPPDCDPDFENPGSFVRGNCGSPGVGIVFFTTYIIMSFLVVVNMYIAIILENFNVATEESTDPLCEDDFEMFYETWEKFDPNASQFIQYSELSDFCDTLQDPLRIPKPNTIKLIQMDLPLVPGDKIHCLDILLALTAQVLGDAEGMDALKASMEEKFTTNNPSKVSYEPISSTLRRKQEDMAATVIQRAYRKHLLRRTVKLASYKYREKTSAQVLPPPETKGLLCQRFSQLYGDTEQAVSGVSGEDSTIRVELQSEFLLHAAPPLNVPNFLQDDSLRESIV</sequence>
<protein>
    <recommendedName>
        <fullName evidence="20">Sodium channel protein</fullName>
    </recommendedName>
</protein>
<dbReference type="InterPro" id="IPR001696">
    <property type="entry name" value="Na_channel_asu"/>
</dbReference>
<keyword evidence="12" id="KW-1015">Disulfide bond</keyword>
<feature type="compositionally biased region" description="Acidic residues" evidence="22">
    <location>
        <begin position="956"/>
        <end position="967"/>
    </location>
</feature>
<evidence type="ECO:0000256" key="13">
    <source>
        <dbReference type="ARBA" id="ARBA00023180"/>
    </source>
</evidence>
<feature type="region of interest" description="Disordered" evidence="22">
    <location>
        <begin position="511"/>
        <end position="542"/>
    </location>
</feature>
<evidence type="ECO:0000313" key="24">
    <source>
        <dbReference type="Proteomes" id="UP000515145"/>
    </source>
</evidence>